<keyword evidence="6" id="KW-0961">Cell wall biogenesis/degradation</keyword>
<evidence type="ECO:0000256" key="2">
    <source>
        <dbReference type="ARBA" id="ARBA00022729"/>
    </source>
</evidence>
<evidence type="ECO:0000259" key="9">
    <source>
        <dbReference type="Pfam" id="PF00768"/>
    </source>
</evidence>
<dbReference type="EC" id="3.4.-.-" evidence="10"/>
<evidence type="ECO:0000313" key="10">
    <source>
        <dbReference type="EMBL" id="MFC4264617.1"/>
    </source>
</evidence>
<dbReference type="InterPro" id="IPR018044">
    <property type="entry name" value="Peptidase_S11"/>
</dbReference>
<feature type="domain" description="Peptidase S11 D-alanyl-D-alanine carboxypeptidase A N-terminal" evidence="9">
    <location>
        <begin position="65"/>
        <end position="266"/>
    </location>
</feature>
<keyword evidence="11" id="KW-1185">Reference proteome</keyword>
<name>A0ABV8QY29_9MICC</name>
<reference evidence="11" key="1">
    <citation type="journal article" date="2019" name="Int. J. Syst. Evol. Microbiol.">
        <title>The Global Catalogue of Microorganisms (GCM) 10K type strain sequencing project: providing services to taxonomists for standard genome sequencing and annotation.</title>
        <authorList>
            <consortium name="The Broad Institute Genomics Platform"/>
            <consortium name="The Broad Institute Genome Sequencing Center for Infectious Disease"/>
            <person name="Wu L."/>
            <person name="Ma J."/>
        </authorList>
    </citation>
    <scope>NUCLEOTIDE SEQUENCE [LARGE SCALE GENOMIC DNA]</scope>
    <source>
        <strain evidence="11">CGMCC 1.10698</strain>
    </source>
</reference>
<feature type="chain" id="PRO_5045298163" evidence="8">
    <location>
        <begin position="24"/>
        <end position="307"/>
    </location>
</feature>
<keyword evidence="2 8" id="KW-0732">Signal</keyword>
<protein>
    <submittedName>
        <fullName evidence="10">D-alanyl-D-alanine carboxypeptidase family protein</fullName>
        <ecNumber evidence="10">3.4.-.-</ecNumber>
    </submittedName>
</protein>
<evidence type="ECO:0000256" key="8">
    <source>
        <dbReference type="SAM" id="SignalP"/>
    </source>
</evidence>
<dbReference type="SUPFAM" id="SSF56601">
    <property type="entry name" value="beta-lactamase/transpeptidase-like"/>
    <property type="match status" value="1"/>
</dbReference>
<dbReference type="InterPro" id="IPR001967">
    <property type="entry name" value="Peptidase_S11_N"/>
</dbReference>
<proteinExistence type="inferred from homology"/>
<accession>A0ABV8QY29</accession>
<evidence type="ECO:0000256" key="3">
    <source>
        <dbReference type="ARBA" id="ARBA00022801"/>
    </source>
</evidence>
<keyword evidence="5" id="KW-0573">Peptidoglycan synthesis</keyword>
<feature type="signal peptide" evidence="8">
    <location>
        <begin position="1"/>
        <end position="23"/>
    </location>
</feature>
<evidence type="ECO:0000313" key="11">
    <source>
        <dbReference type="Proteomes" id="UP001595773"/>
    </source>
</evidence>
<keyword evidence="4" id="KW-0133">Cell shape</keyword>
<dbReference type="PRINTS" id="PR00725">
    <property type="entry name" value="DADACBPTASE1"/>
</dbReference>
<organism evidence="10 11">
    <name type="scientific">Arthrobacter cryoconiti</name>
    <dbReference type="NCBI Taxonomy" id="748907"/>
    <lineage>
        <taxon>Bacteria</taxon>
        <taxon>Bacillati</taxon>
        <taxon>Actinomycetota</taxon>
        <taxon>Actinomycetes</taxon>
        <taxon>Micrococcales</taxon>
        <taxon>Micrococcaceae</taxon>
        <taxon>Arthrobacter</taxon>
    </lineage>
</organism>
<keyword evidence="10" id="KW-0645">Protease</keyword>
<dbReference type="EMBL" id="JBHSCQ010000004">
    <property type="protein sequence ID" value="MFC4264617.1"/>
    <property type="molecule type" value="Genomic_DNA"/>
</dbReference>
<dbReference type="Pfam" id="PF00768">
    <property type="entry name" value="Peptidase_S11"/>
    <property type="match status" value="1"/>
</dbReference>
<dbReference type="InterPro" id="IPR012338">
    <property type="entry name" value="Beta-lactam/transpept-like"/>
</dbReference>
<evidence type="ECO:0000256" key="7">
    <source>
        <dbReference type="RuleBase" id="RU004016"/>
    </source>
</evidence>
<evidence type="ECO:0000256" key="4">
    <source>
        <dbReference type="ARBA" id="ARBA00022960"/>
    </source>
</evidence>
<dbReference type="GO" id="GO:0004180">
    <property type="term" value="F:carboxypeptidase activity"/>
    <property type="evidence" value="ECO:0007669"/>
    <property type="project" value="UniProtKB-KW"/>
</dbReference>
<comment type="caution">
    <text evidence="10">The sequence shown here is derived from an EMBL/GenBank/DDBJ whole genome shotgun (WGS) entry which is preliminary data.</text>
</comment>
<comment type="similarity">
    <text evidence="1 7">Belongs to the peptidase S11 family.</text>
</comment>
<evidence type="ECO:0000256" key="6">
    <source>
        <dbReference type="ARBA" id="ARBA00023316"/>
    </source>
</evidence>
<keyword evidence="3 10" id="KW-0378">Hydrolase</keyword>
<gene>
    <name evidence="10" type="ORF">ACFOW9_03275</name>
</gene>
<dbReference type="Gene3D" id="3.40.710.10">
    <property type="entry name" value="DD-peptidase/beta-lactamase superfamily"/>
    <property type="match status" value="1"/>
</dbReference>
<evidence type="ECO:0000256" key="1">
    <source>
        <dbReference type="ARBA" id="ARBA00007164"/>
    </source>
</evidence>
<dbReference type="Proteomes" id="UP001595773">
    <property type="component" value="Unassembled WGS sequence"/>
</dbReference>
<sequence length="307" mass="31719">MTPIRWRLLAFVAALTFCLTACSAPAVTQSKVLASSEITFTWPRASSSLTTLEDIAVEVSPEGRKSRPTASTAKVITALTVLTKFPLKAGEEGPELTVSAEDVQRYYDYAGRGGTYLLVYEGMLLTEREMLVAMMLPSANNIADSMAVWAFGSITSYATAASDYVKSLGMVSTHIGPDASGYDPATTSTAGDLALLARAAMKNPVIAEIAGQATTVIPGYGPVANTNSLLGQQGIVGLKTGTSPEAGGVFMFAANVSIKGRLTLVVGAVMGAGTTSADAIREASSLIQSIADSQPEESGSSGASQRG</sequence>
<keyword evidence="10" id="KW-0121">Carboxypeptidase</keyword>
<evidence type="ECO:0000256" key="5">
    <source>
        <dbReference type="ARBA" id="ARBA00022984"/>
    </source>
</evidence>
<dbReference type="RefSeq" id="WP_230067799.1">
    <property type="nucleotide sequence ID" value="NZ_BAABLL010000001.1"/>
</dbReference>